<dbReference type="OrthoDB" id="119411at2759"/>
<protein>
    <submittedName>
        <fullName evidence="1">Uncharacterized protein</fullName>
    </submittedName>
</protein>
<proteinExistence type="predicted"/>
<evidence type="ECO:0000313" key="2">
    <source>
        <dbReference type="Proteomes" id="UP000237271"/>
    </source>
</evidence>
<dbReference type="EMBL" id="NCKW01020135">
    <property type="protein sequence ID" value="POM58879.1"/>
    <property type="molecule type" value="Genomic_DNA"/>
</dbReference>
<gene>
    <name evidence="1" type="ORF">PHPALM_36413</name>
</gene>
<evidence type="ECO:0000313" key="1">
    <source>
        <dbReference type="EMBL" id="POM58879.1"/>
    </source>
</evidence>
<accession>A0A2P4X003</accession>
<organism evidence="1 2">
    <name type="scientific">Phytophthora palmivora</name>
    <dbReference type="NCBI Taxonomy" id="4796"/>
    <lineage>
        <taxon>Eukaryota</taxon>
        <taxon>Sar</taxon>
        <taxon>Stramenopiles</taxon>
        <taxon>Oomycota</taxon>
        <taxon>Peronosporomycetes</taxon>
        <taxon>Peronosporales</taxon>
        <taxon>Peronosporaceae</taxon>
        <taxon>Phytophthora</taxon>
    </lineage>
</organism>
<sequence>MENAIHQENEALAQRLEQMAIFETTLRVDTPEVADPNLQNHDTESVRVLNRPGFWSYFAEDTEPFYYEPMPAMTCYNLIREKYQTIKNHHDAFNTVLIRNSPDANRSHRIRHLNISSKVADEDEYGHKSLSILTLVVPPPDDIANTNRKGVVYLRDAYTYLRFDMFDDHVQFTYGGHGDCLNEAQARYLFVETGNVLFRFEQMIRRSNLVTLG</sequence>
<keyword evidence="2" id="KW-1185">Reference proteome</keyword>
<dbReference type="Proteomes" id="UP000237271">
    <property type="component" value="Unassembled WGS sequence"/>
</dbReference>
<dbReference type="AlphaFoldDB" id="A0A2P4X003"/>
<reference evidence="1 2" key="1">
    <citation type="journal article" date="2017" name="Genome Biol. Evol.">
        <title>Phytophthora megakarya and P. palmivora, closely related causal agents of cacao black pod rot, underwent increases in genome sizes and gene numbers by different mechanisms.</title>
        <authorList>
            <person name="Ali S.S."/>
            <person name="Shao J."/>
            <person name="Lary D.J."/>
            <person name="Kronmiller B."/>
            <person name="Shen D."/>
            <person name="Strem M.D."/>
            <person name="Amoako-Attah I."/>
            <person name="Akrofi A.Y."/>
            <person name="Begoude B.A."/>
            <person name="Ten Hoopen G.M."/>
            <person name="Coulibaly K."/>
            <person name="Kebe B.I."/>
            <person name="Melnick R.L."/>
            <person name="Guiltinan M.J."/>
            <person name="Tyler B.M."/>
            <person name="Meinhardt L.W."/>
            <person name="Bailey B.A."/>
        </authorList>
    </citation>
    <scope>NUCLEOTIDE SEQUENCE [LARGE SCALE GENOMIC DNA]</scope>
    <source>
        <strain evidence="2">sbr112.9</strain>
    </source>
</reference>
<comment type="caution">
    <text evidence="1">The sequence shown here is derived from an EMBL/GenBank/DDBJ whole genome shotgun (WGS) entry which is preliminary data.</text>
</comment>
<name>A0A2P4X003_9STRA</name>